<dbReference type="InterPro" id="IPR000504">
    <property type="entry name" value="RRM_dom"/>
</dbReference>
<dbReference type="SMART" id="SM00360">
    <property type="entry name" value="RRM"/>
    <property type="match status" value="3"/>
</dbReference>
<sequence>MASFKLDFLPEMMVDHCSLNSSPVSKKMNGTMDHPDHPDPDSIKMFVGQIPRSWSEKELRELFEQYGAVYEINILRDRSQNPPQSKGCCFITFYTRKAALEAQNALHNMKILPGMHHPIQMKPADSEKNNAVEDRKLFIGMVSKKVNENDIRVMFSQFGQIEECRILRGPDGLSRGCAFITFSTRSMAQTAIKSMHQAQTMEGCSSPIVVKFADTQKDKEQKRMTQQLQQQMQQINAASLLQQTAASSNLNSLSGLHPMGGLSAMQIQNLAALAAAASVAQNPASMGSALTTSSSPLSVLTSSGSSPSSNSSSMNTMASLGALQTLAGATAGLNVGSLAGMAALNGGLGGGLSNGTGSTMEALSQAYSGIQQYAAAALPSLYNQSLLSQQGISAAGSQKEGPEGANLFIYHLPQEFGDQDILQMFMPFGNVVSAKVFIDKQTNLSKCFGFVSYDNPVSAQAAIQSMNGFQIGMKRLKVQLKRSKNDSKPY</sequence>
<dbReference type="AlphaFoldDB" id="A0A2G9RRV3"/>
<dbReference type="InterPro" id="IPR035979">
    <property type="entry name" value="RBD_domain_sf"/>
</dbReference>
<organism evidence="12 13">
    <name type="scientific">Aquarana catesbeiana</name>
    <name type="common">American bullfrog</name>
    <name type="synonym">Rana catesbeiana</name>
    <dbReference type="NCBI Taxonomy" id="8400"/>
    <lineage>
        <taxon>Eukaryota</taxon>
        <taxon>Metazoa</taxon>
        <taxon>Chordata</taxon>
        <taxon>Craniata</taxon>
        <taxon>Vertebrata</taxon>
        <taxon>Euteleostomi</taxon>
        <taxon>Amphibia</taxon>
        <taxon>Batrachia</taxon>
        <taxon>Anura</taxon>
        <taxon>Neobatrachia</taxon>
        <taxon>Ranoidea</taxon>
        <taxon>Ranidae</taxon>
        <taxon>Aquarana</taxon>
    </lineage>
</organism>
<comment type="subcellular location">
    <subcellularLocation>
        <location evidence="2">Cytoplasm</location>
    </subcellularLocation>
    <subcellularLocation>
        <location evidence="1">Nucleus</location>
    </subcellularLocation>
</comment>
<dbReference type="SUPFAM" id="SSF54928">
    <property type="entry name" value="RNA-binding domain, RBD"/>
    <property type="match status" value="2"/>
</dbReference>
<evidence type="ECO:0000313" key="13">
    <source>
        <dbReference type="Proteomes" id="UP000228934"/>
    </source>
</evidence>
<keyword evidence="8" id="KW-0539">Nucleus</keyword>
<evidence type="ECO:0000256" key="1">
    <source>
        <dbReference type="ARBA" id="ARBA00004123"/>
    </source>
</evidence>
<evidence type="ECO:0000256" key="3">
    <source>
        <dbReference type="ARBA" id="ARBA00009621"/>
    </source>
</evidence>
<dbReference type="GO" id="GO:0003723">
    <property type="term" value="F:RNA binding"/>
    <property type="evidence" value="ECO:0007669"/>
    <property type="project" value="UniProtKB-UniRule"/>
</dbReference>
<accession>A0A2G9RRV3</accession>
<dbReference type="CDD" id="cd12634">
    <property type="entry name" value="RRM2_CELF1_2"/>
    <property type="match status" value="1"/>
</dbReference>
<keyword evidence="7 9" id="KW-0694">RNA-binding</keyword>
<evidence type="ECO:0000256" key="7">
    <source>
        <dbReference type="ARBA" id="ARBA00022884"/>
    </source>
</evidence>
<dbReference type="GO" id="GO:0005634">
    <property type="term" value="C:nucleus"/>
    <property type="evidence" value="ECO:0007669"/>
    <property type="project" value="UniProtKB-SubCell"/>
</dbReference>
<evidence type="ECO:0000256" key="8">
    <source>
        <dbReference type="ARBA" id="ARBA00023242"/>
    </source>
</evidence>
<dbReference type="InterPro" id="IPR034198">
    <property type="entry name" value="CELF1/2_RRM2"/>
</dbReference>
<dbReference type="FunFam" id="3.30.70.330:FF:000015">
    <property type="entry name" value="CUGBP Elav-like family member 1 isoform 2"/>
    <property type="match status" value="1"/>
</dbReference>
<dbReference type="CDD" id="cd12631">
    <property type="entry name" value="RRM1_CELF1_2_Bruno"/>
    <property type="match status" value="1"/>
</dbReference>
<dbReference type="InterPro" id="IPR002343">
    <property type="entry name" value="Hud_Sxl_RNA"/>
</dbReference>
<dbReference type="GO" id="GO:1990904">
    <property type="term" value="C:ribonucleoprotein complex"/>
    <property type="evidence" value="ECO:0007669"/>
    <property type="project" value="InterPro"/>
</dbReference>
<dbReference type="Pfam" id="PF00076">
    <property type="entry name" value="RRM_1"/>
    <property type="match status" value="3"/>
</dbReference>
<dbReference type="InterPro" id="IPR034199">
    <property type="entry name" value="CELF1/2_RRM3"/>
</dbReference>
<keyword evidence="5" id="KW-0507">mRNA processing</keyword>
<dbReference type="FunFam" id="3.30.70.330:FF:000013">
    <property type="entry name" value="CUGBP Elav-like family member 1 isoform 2"/>
    <property type="match status" value="1"/>
</dbReference>
<feature type="domain" description="RRM" evidence="11">
    <location>
        <begin position="43"/>
        <end position="126"/>
    </location>
</feature>
<evidence type="ECO:0000256" key="9">
    <source>
        <dbReference type="PROSITE-ProRule" id="PRU00176"/>
    </source>
</evidence>
<evidence type="ECO:0000256" key="5">
    <source>
        <dbReference type="ARBA" id="ARBA00022664"/>
    </source>
</evidence>
<evidence type="ECO:0000256" key="4">
    <source>
        <dbReference type="ARBA" id="ARBA00022490"/>
    </source>
</evidence>
<reference evidence="13" key="1">
    <citation type="journal article" date="2017" name="Nat. Commun.">
        <title>The North American bullfrog draft genome provides insight into hormonal regulation of long noncoding RNA.</title>
        <authorList>
            <person name="Hammond S.A."/>
            <person name="Warren R.L."/>
            <person name="Vandervalk B.P."/>
            <person name="Kucuk E."/>
            <person name="Khan H."/>
            <person name="Gibb E.A."/>
            <person name="Pandoh P."/>
            <person name="Kirk H."/>
            <person name="Zhao Y."/>
            <person name="Jones M."/>
            <person name="Mungall A.J."/>
            <person name="Coope R."/>
            <person name="Pleasance S."/>
            <person name="Moore R.A."/>
            <person name="Holt R.A."/>
            <person name="Round J.M."/>
            <person name="Ohora S."/>
            <person name="Walle B.V."/>
            <person name="Veldhoen N."/>
            <person name="Helbing C.C."/>
            <person name="Birol I."/>
        </authorList>
    </citation>
    <scope>NUCLEOTIDE SEQUENCE [LARGE SCALE GENOMIC DNA]</scope>
</reference>
<feature type="domain" description="RRM" evidence="11">
    <location>
        <begin position="405"/>
        <end position="483"/>
    </location>
</feature>
<dbReference type="Gene3D" id="3.30.70.330">
    <property type="match status" value="3"/>
</dbReference>
<gene>
    <name evidence="12" type="ORF">AB205_0191350</name>
</gene>
<evidence type="ECO:0000313" key="12">
    <source>
        <dbReference type="EMBL" id="PIO30610.1"/>
    </source>
</evidence>
<name>A0A2G9RRV3_AQUCT</name>
<dbReference type="PROSITE" id="PS50102">
    <property type="entry name" value="RRM"/>
    <property type="match status" value="3"/>
</dbReference>
<evidence type="ECO:0000259" key="11">
    <source>
        <dbReference type="PROSITE" id="PS50102"/>
    </source>
</evidence>
<evidence type="ECO:0000256" key="6">
    <source>
        <dbReference type="ARBA" id="ARBA00022737"/>
    </source>
</evidence>
<dbReference type="InterPro" id="IPR034196">
    <property type="entry name" value="CELF1/2_RRM1"/>
</dbReference>
<dbReference type="PANTHER" id="PTHR24012">
    <property type="entry name" value="RNA BINDING PROTEIN"/>
    <property type="match status" value="1"/>
</dbReference>
<keyword evidence="6" id="KW-0677">Repeat</keyword>
<keyword evidence="13" id="KW-1185">Reference proteome</keyword>
<dbReference type="Proteomes" id="UP000228934">
    <property type="component" value="Unassembled WGS sequence"/>
</dbReference>
<dbReference type="GO" id="GO:0006397">
    <property type="term" value="P:mRNA processing"/>
    <property type="evidence" value="ECO:0007669"/>
    <property type="project" value="UniProtKB-KW"/>
</dbReference>
<proteinExistence type="inferred from homology"/>
<comment type="similarity">
    <text evidence="3">Belongs to the CELF/BRUNOL family.</text>
</comment>
<dbReference type="PRINTS" id="PR00961">
    <property type="entry name" value="HUDSXLRNA"/>
</dbReference>
<feature type="region of interest" description="Disordered" evidence="10">
    <location>
        <begin position="286"/>
        <end position="315"/>
    </location>
</feature>
<dbReference type="OrthoDB" id="410044at2759"/>
<dbReference type="InterPro" id="IPR012677">
    <property type="entry name" value="Nucleotide-bd_a/b_plait_sf"/>
</dbReference>
<keyword evidence="4" id="KW-0963">Cytoplasm</keyword>
<dbReference type="GO" id="GO:0005737">
    <property type="term" value="C:cytoplasm"/>
    <property type="evidence" value="ECO:0007669"/>
    <property type="project" value="UniProtKB-SubCell"/>
</dbReference>
<feature type="domain" description="RRM" evidence="11">
    <location>
        <begin position="135"/>
        <end position="215"/>
    </location>
</feature>
<dbReference type="FunFam" id="3.30.70.330:FF:000016">
    <property type="entry name" value="CUGBP Elav-like family member 1 isoform 2"/>
    <property type="match status" value="1"/>
</dbReference>
<protein>
    <submittedName>
        <fullName evidence="12">CUGBP Elav-like family member 1</fullName>
    </submittedName>
</protein>
<evidence type="ECO:0000256" key="10">
    <source>
        <dbReference type="SAM" id="MobiDB-lite"/>
    </source>
</evidence>
<dbReference type="CDD" id="cd12638">
    <property type="entry name" value="RRM3_CELF1_2"/>
    <property type="match status" value="1"/>
</dbReference>
<dbReference type="EMBL" id="KV937895">
    <property type="protein sequence ID" value="PIO30610.1"/>
    <property type="molecule type" value="Genomic_DNA"/>
</dbReference>
<evidence type="ECO:0000256" key="2">
    <source>
        <dbReference type="ARBA" id="ARBA00004496"/>
    </source>
</evidence>